<accession>A0A0K9NKF5</accession>
<feature type="transmembrane region" description="Helical" evidence="6">
    <location>
        <begin position="98"/>
        <end position="118"/>
    </location>
</feature>
<evidence type="ECO:0000256" key="6">
    <source>
        <dbReference type="SAM" id="Phobius"/>
    </source>
</evidence>
<keyword evidence="8" id="KW-1185">Reference proteome</keyword>
<dbReference type="InterPro" id="IPR036259">
    <property type="entry name" value="MFS_trans_sf"/>
</dbReference>
<dbReference type="GO" id="GO:0015112">
    <property type="term" value="F:nitrate transmembrane transporter activity"/>
    <property type="evidence" value="ECO:0000318"/>
    <property type="project" value="GO_Central"/>
</dbReference>
<feature type="transmembrane region" description="Helical" evidence="6">
    <location>
        <begin position="218"/>
        <end position="238"/>
    </location>
</feature>
<evidence type="ECO:0000256" key="1">
    <source>
        <dbReference type="ARBA" id="ARBA00004141"/>
    </source>
</evidence>
<dbReference type="OrthoDB" id="8904098at2759"/>
<protein>
    <submittedName>
        <fullName evidence="7">Putative Nitrate Transporter 1.3</fullName>
    </submittedName>
</protein>
<keyword evidence="4 6" id="KW-1133">Transmembrane helix</keyword>
<dbReference type="GO" id="GO:0055085">
    <property type="term" value="P:transmembrane transport"/>
    <property type="evidence" value="ECO:0000318"/>
    <property type="project" value="GO_Central"/>
</dbReference>
<dbReference type="OMA" id="RMGRFWT"/>
<keyword evidence="5 6" id="KW-0472">Membrane</keyword>
<feature type="transmembrane region" description="Helical" evidence="6">
    <location>
        <begin position="526"/>
        <end position="546"/>
    </location>
</feature>
<reference evidence="8" key="1">
    <citation type="journal article" date="2016" name="Nature">
        <title>The genome of the seagrass Zostera marina reveals angiosperm adaptation to the sea.</title>
        <authorList>
            <person name="Olsen J.L."/>
            <person name="Rouze P."/>
            <person name="Verhelst B."/>
            <person name="Lin Y.-C."/>
            <person name="Bayer T."/>
            <person name="Collen J."/>
            <person name="Dattolo E."/>
            <person name="De Paoli E."/>
            <person name="Dittami S."/>
            <person name="Maumus F."/>
            <person name="Michel G."/>
            <person name="Kersting A."/>
            <person name="Lauritano C."/>
            <person name="Lohaus R."/>
            <person name="Toepel M."/>
            <person name="Tonon T."/>
            <person name="Vanneste K."/>
            <person name="Amirebrahimi M."/>
            <person name="Brakel J."/>
            <person name="Bostroem C."/>
            <person name="Chovatia M."/>
            <person name="Grimwood J."/>
            <person name="Jenkins J.W."/>
            <person name="Jueterbock A."/>
            <person name="Mraz A."/>
            <person name="Stam W.T."/>
            <person name="Tice H."/>
            <person name="Bornberg-Bauer E."/>
            <person name="Green P.J."/>
            <person name="Pearson G.A."/>
            <person name="Procaccini G."/>
            <person name="Duarte C.M."/>
            <person name="Schmutz J."/>
            <person name="Reusch T.B.H."/>
            <person name="Van de Peer Y."/>
        </authorList>
    </citation>
    <scope>NUCLEOTIDE SEQUENCE [LARGE SCALE GENOMIC DNA]</scope>
    <source>
        <strain evidence="8">cv. Finnish</strain>
    </source>
</reference>
<dbReference type="Proteomes" id="UP000036987">
    <property type="component" value="Unassembled WGS sequence"/>
</dbReference>
<feature type="transmembrane region" description="Helical" evidence="6">
    <location>
        <begin position="188"/>
        <end position="212"/>
    </location>
</feature>
<feature type="transmembrane region" description="Helical" evidence="6">
    <location>
        <begin position="408"/>
        <end position="429"/>
    </location>
</feature>
<evidence type="ECO:0000256" key="4">
    <source>
        <dbReference type="ARBA" id="ARBA00022989"/>
    </source>
</evidence>
<dbReference type="SUPFAM" id="SSF103473">
    <property type="entry name" value="MFS general substrate transporter"/>
    <property type="match status" value="1"/>
</dbReference>
<dbReference type="STRING" id="29655.A0A0K9NKF5"/>
<dbReference type="PANTHER" id="PTHR11654">
    <property type="entry name" value="OLIGOPEPTIDE TRANSPORTER-RELATED"/>
    <property type="match status" value="1"/>
</dbReference>
<feature type="transmembrane region" description="Helical" evidence="6">
    <location>
        <begin position="329"/>
        <end position="346"/>
    </location>
</feature>
<comment type="caution">
    <text evidence="7">The sequence shown here is derived from an EMBL/GenBank/DDBJ whole genome shotgun (WGS) entry which is preliminary data.</text>
</comment>
<evidence type="ECO:0000256" key="5">
    <source>
        <dbReference type="ARBA" id="ARBA00023136"/>
    </source>
</evidence>
<keyword evidence="3 6" id="KW-0812">Transmembrane</keyword>
<dbReference type="GO" id="GO:0010167">
    <property type="term" value="P:response to nitrate"/>
    <property type="evidence" value="ECO:0000318"/>
    <property type="project" value="GO_Central"/>
</dbReference>
<gene>
    <name evidence="7" type="ORF">ZOSMA_88G00660</name>
</gene>
<dbReference type="AlphaFoldDB" id="A0A0K9NKF5"/>
<dbReference type="InterPro" id="IPR000109">
    <property type="entry name" value="POT_fam"/>
</dbReference>
<dbReference type="Gene3D" id="1.20.1250.20">
    <property type="entry name" value="MFS general substrate transporter like domains"/>
    <property type="match status" value="1"/>
</dbReference>
<feature type="transmembrane region" description="Helical" evidence="6">
    <location>
        <begin position="147"/>
        <end position="167"/>
    </location>
</feature>
<evidence type="ECO:0000313" key="7">
    <source>
        <dbReference type="EMBL" id="KMZ57246.1"/>
    </source>
</evidence>
<proteinExistence type="inferred from homology"/>
<feature type="transmembrane region" description="Helical" evidence="6">
    <location>
        <begin position="366"/>
        <end position="387"/>
    </location>
</feature>
<feature type="transmembrane region" description="Helical" evidence="6">
    <location>
        <begin position="449"/>
        <end position="473"/>
    </location>
</feature>
<name>A0A0K9NKF5_ZOSMR</name>
<comment type="subcellular location">
    <subcellularLocation>
        <location evidence="1">Membrane</location>
        <topology evidence="1">Multi-pass membrane protein</topology>
    </subcellularLocation>
</comment>
<feature type="transmembrane region" description="Helical" evidence="6">
    <location>
        <begin position="485"/>
        <end position="506"/>
    </location>
</feature>
<dbReference type="GO" id="GO:0016020">
    <property type="term" value="C:membrane"/>
    <property type="evidence" value="ECO:0000318"/>
    <property type="project" value="GO_Central"/>
</dbReference>
<feature type="transmembrane region" description="Helical" evidence="6">
    <location>
        <begin position="72"/>
        <end position="91"/>
    </location>
</feature>
<organism evidence="7 8">
    <name type="scientific">Zostera marina</name>
    <name type="common">Eelgrass</name>
    <dbReference type="NCBI Taxonomy" id="29655"/>
    <lineage>
        <taxon>Eukaryota</taxon>
        <taxon>Viridiplantae</taxon>
        <taxon>Streptophyta</taxon>
        <taxon>Embryophyta</taxon>
        <taxon>Tracheophyta</taxon>
        <taxon>Spermatophyta</taxon>
        <taxon>Magnoliopsida</taxon>
        <taxon>Liliopsida</taxon>
        <taxon>Zosteraceae</taxon>
        <taxon>Zostera</taxon>
    </lineage>
</organism>
<comment type="similarity">
    <text evidence="2">Belongs to the major facilitator superfamily. Proton-dependent oligopeptide transporter (POT/PTR) (TC 2.A.17) family.</text>
</comment>
<evidence type="ECO:0000256" key="2">
    <source>
        <dbReference type="ARBA" id="ARBA00005982"/>
    </source>
</evidence>
<dbReference type="EMBL" id="LFYR01002101">
    <property type="protein sequence ID" value="KMZ57246.1"/>
    <property type="molecule type" value="Genomic_DNA"/>
</dbReference>
<evidence type="ECO:0000313" key="8">
    <source>
        <dbReference type="Proteomes" id="UP000036987"/>
    </source>
</evidence>
<dbReference type="Pfam" id="PF00854">
    <property type="entry name" value="PTR2"/>
    <property type="match status" value="1"/>
</dbReference>
<evidence type="ECO:0000256" key="3">
    <source>
        <dbReference type="ARBA" id="ARBA00022692"/>
    </source>
</evidence>
<sequence length="597" mass="66275">MVLQGEVCSVGDEATDYRGNSPDKSKTGGWLGAGLILGSELAERICIMGISMNLVTYLVGDLHITSSKSANIVTNFMGSLHLLAIVGGFLADAKLGRFVCVAFFATLTSVGVGLLTVATSLPSMRPPVCDNRHHHKDCVVASGKQMILLYVSLYIIALGAGSIKANVSGFGTDQFDNNDPKEEKAMIFFFNRFYFCISIGSLFAVTLLVYIQDNISRGVGYGISAVAMAIAVAILLLGTKRYRYKKPQGSPLTVIGTVIYMAWRNRKLPYPSDPFQLNQYCGSKVPHTKRFRCLDKAAIIEKDVKSETEIVERCCTVTQVEEVKMITELLPIWSTCIMFWTVYSQMTTFSVEQATYMDRRITSTFYFPSGSIPVFLFISVLLFTSLNEKIIVPFVRNCITHSPQGISSLQRVGIGLAFGIIAMIVSAVVEMKRRELVVSVEKRMMSVFWLIPQFFMVGAGEAFAYVGMLEFFIREAPEKMKCMSTAFFLTALALGFFVSSLLVSLVHVITNGGWIKNNLNRGRLDYFYWMLAVLGVLNFIVFLFFAMRHQYKVQHVVSVDDRMEELKVCTVVDVVLPGDAIEIEAVVTNKDEAIAIV</sequence>